<keyword evidence="4" id="KW-1185">Reference proteome</keyword>
<name>A0A6L9LFM3_9BACT</name>
<proteinExistence type="predicted"/>
<dbReference type="Pfam" id="PF00174">
    <property type="entry name" value="Oxidored_molyb"/>
    <property type="match status" value="1"/>
</dbReference>
<feature type="domain" description="Oxidoreductase molybdopterin-binding" evidence="2">
    <location>
        <begin position="32"/>
        <end position="167"/>
    </location>
</feature>
<dbReference type="Gene3D" id="3.90.420.10">
    <property type="entry name" value="Oxidoreductase, molybdopterin-binding domain"/>
    <property type="match status" value="1"/>
</dbReference>
<dbReference type="AlphaFoldDB" id="A0A6L9LFM3"/>
<evidence type="ECO:0000313" key="3">
    <source>
        <dbReference type="EMBL" id="NDU97308.1"/>
    </source>
</evidence>
<gene>
    <name evidence="3" type="ORF">GK108_20665</name>
</gene>
<dbReference type="RefSeq" id="WP_163952621.1">
    <property type="nucleotide sequence ID" value="NZ_JAAFZH010000010.1"/>
</dbReference>
<keyword evidence="1" id="KW-0732">Signal</keyword>
<evidence type="ECO:0000313" key="4">
    <source>
        <dbReference type="Proteomes" id="UP000474175"/>
    </source>
</evidence>
<sequence length="171" mass="18583">MDRLKQKVITHKRLVLALAFSSVLVSVSSSAQTVLTVSGEVTKPLTLQAAELKAMPHSQVVGKDRDGKERTYSGVPLVELLKQAGTTLSGELRGENLMKYVVVKAIDGYEVLFALPEIDPDFATKTILLADSVDGAPLAQGVGPYRLVVPGEKKPARWIREVKSIEIRFGK</sequence>
<protein>
    <submittedName>
        <fullName evidence="3">Molybdopterin-dependent oxidoreductase</fullName>
    </submittedName>
</protein>
<comment type="caution">
    <text evidence="3">The sequence shown here is derived from an EMBL/GenBank/DDBJ whole genome shotgun (WGS) entry which is preliminary data.</text>
</comment>
<organism evidence="3 4">
    <name type="scientific">Spirosoma terrae</name>
    <dbReference type="NCBI Taxonomy" id="1968276"/>
    <lineage>
        <taxon>Bacteria</taxon>
        <taxon>Pseudomonadati</taxon>
        <taxon>Bacteroidota</taxon>
        <taxon>Cytophagia</taxon>
        <taxon>Cytophagales</taxon>
        <taxon>Cytophagaceae</taxon>
        <taxon>Spirosoma</taxon>
    </lineage>
</organism>
<evidence type="ECO:0000259" key="2">
    <source>
        <dbReference type="Pfam" id="PF00174"/>
    </source>
</evidence>
<dbReference type="InterPro" id="IPR000572">
    <property type="entry name" value="OxRdtase_Mopterin-bd_dom"/>
</dbReference>
<dbReference type="InterPro" id="IPR036374">
    <property type="entry name" value="OxRdtase_Mopterin-bd_sf"/>
</dbReference>
<accession>A0A6L9LFM3</accession>
<feature type="signal peptide" evidence="1">
    <location>
        <begin position="1"/>
        <end position="31"/>
    </location>
</feature>
<dbReference type="SUPFAM" id="SSF56524">
    <property type="entry name" value="Oxidoreductase molybdopterin-binding domain"/>
    <property type="match status" value="1"/>
</dbReference>
<evidence type="ECO:0000256" key="1">
    <source>
        <dbReference type="SAM" id="SignalP"/>
    </source>
</evidence>
<dbReference type="EMBL" id="JAAFZH010000010">
    <property type="protein sequence ID" value="NDU97308.1"/>
    <property type="molecule type" value="Genomic_DNA"/>
</dbReference>
<dbReference type="Proteomes" id="UP000474175">
    <property type="component" value="Unassembled WGS sequence"/>
</dbReference>
<reference evidence="3 4" key="1">
    <citation type="submission" date="2020-02" db="EMBL/GenBank/DDBJ databases">
        <title>Draft genome sequence of two Spirosoma agri KCTC 52727 and Spirosoma terrae KCTC 52035.</title>
        <authorList>
            <person name="Rojas J."/>
            <person name="Ambika Manirajan B."/>
            <person name="Suarez C."/>
            <person name="Ratering S."/>
            <person name="Schnell S."/>
        </authorList>
    </citation>
    <scope>NUCLEOTIDE SEQUENCE [LARGE SCALE GENOMIC DNA]</scope>
    <source>
        <strain evidence="3 4">KCTC 52035</strain>
    </source>
</reference>
<feature type="chain" id="PRO_5026900106" evidence="1">
    <location>
        <begin position="32"/>
        <end position="171"/>
    </location>
</feature>